<keyword evidence="2" id="KW-1185">Reference proteome</keyword>
<accession>A0AAV8WHC7</accession>
<comment type="caution">
    <text evidence="1">The sequence shown here is derived from an EMBL/GenBank/DDBJ whole genome shotgun (WGS) entry which is preliminary data.</text>
</comment>
<dbReference type="EMBL" id="JANEYG010000001">
    <property type="protein sequence ID" value="KAJ8925758.1"/>
    <property type="molecule type" value="Genomic_DNA"/>
</dbReference>
<gene>
    <name evidence="1" type="ORF">NQ315_009606</name>
</gene>
<evidence type="ECO:0000313" key="2">
    <source>
        <dbReference type="Proteomes" id="UP001159042"/>
    </source>
</evidence>
<protein>
    <submittedName>
        <fullName evidence="1">Uncharacterized protein</fullName>
    </submittedName>
</protein>
<sequence>MDLQYKTIRSLLEELIELRKKAPQEISDVYASHNTQILKCLKDVQINLNTKEFDFDDCSINGNPFENLKTELQQLDKKSLDKIYEQIQLMKILYLKKNCPISKIVDDI</sequence>
<dbReference type="Proteomes" id="UP001159042">
    <property type="component" value="Unassembled WGS sequence"/>
</dbReference>
<proteinExistence type="predicted"/>
<organism evidence="1 2">
    <name type="scientific">Exocentrus adspersus</name>
    <dbReference type="NCBI Taxonomy" id="1586481"/>
    <lineage>
        <taxon>Eukaryota</taxon>
        <taxon>Metazoa</taxon>
        <taxon>Ecdysozoa</taxon>
        <taxon>Arthropoda</taxon>
        <taxon>Hexapoda</taxon>
        <taxon>Insecta</taxon>
        <taxon>Pterygota</taxon>
        <taxon>Neoptera</taxon>
        <taxon>Endopterygota</taxon>
        <taxon>Coleoptera</taxon>
        <taxon>Polyphaga</taxon>
        <taxon>Cucujiformia</taxon>
        <taxon>Chrysomeloidea</taxon>
        <taxon>Cerambycidae</taxon>
        <taxon>Lamiinae</taxon>
        <taxon>Acanthocinini</taxon>
        <taxon>Exocentrus</taxon>
    </lineage>
</organism>
<name>A0AAV8WHC7_9CUCU</name>
<reference evidence="1 2" key="1">
    <citation type="journal article" date="2023" name="Insect Mol. Biol.">
        <title>Genome sequencing provides insights into the evolution of gene families encoding plant cell wall-degrading enzymes in longhorned beetles.</title>
        <authorList>
            <person name="Shin N.R."/>
            <person name="Okamura Y."/>
            <person name="Kirsch R."/>
            <person name="Pauchet Y."/>
        </authorList>
    </citation>
    <scope>NUCLEOTIDE SEQUENCE [LARGE SCALE GENOMIC DNA]</scope>
    <source>
        <strain evidence="1">EAD_L_NR</strain>
    </source>
</reference>
<dbReference type="AlphaFoldDB" id="A0AAV8WHC7"/>
<evidence type="ECO:0000313" key="1">
    <source>
        <dbReference type="EMBL" id="KAJ8925758.1"/>
    </source>
</evidence>